<keyword evidence="11" id="KW-1185">Reference proteome</keyword>
<protein>
    <recommendedName>
        <fullName evidence="9">Lipid A biosynthesis acyltransferase</fullName>
        <ecNumber evidence="9">2.3.1.241</ecNumber>
    </recommendedName>
    <alternativeName>
        <fullName evidence="9">Kdo(2)-lipid IV(A) acyltransferase</fullName>
    </alternativeName>
</protein>
<dbReference type="PANTHER" id="PTHR30606:SF9">
    <property type="entry name" value="LIPID A BIOSYNTHESIS LAUROYLTRANSFERASE"/>
    <property type="match status" value="1"/>
</dbReference>
<dbReference type="GO" id="GO:0005886">
    <property type="term" value="C:plasma membrane"/>
    <property type="evidence" value="ECO:0007669"/>
    <property type="project" value="UniProtKB-SubCell"/>
</dbReference>
<keyword evidence="1 9" id="KW-1003">Cell membrane</keyword>
<dbReference type="Proteomes" id="UP000252387">
    <property type="component" value="Unassembled WGS sequence"/>
</dbReference>
<keyword evidence="5 9" id="KW-0448">Lipopolysaccharide biosynthesis</keyword>
<dbReference type="InterPro" id="IPR011920">
    <property type="entry name" value="Lipid_A_LpxL_LpxP"/>
</dbReference>
<dbReference type="UniPathway" id="UPA00030"/>
<evidence type="ECO:0000256" key="8">
    <source>
        <dbReference type="ARBA" id="ARBA00023315"/>
    </source>
</evidence>
<evidence type="ECO:0000256" key="4">
    <source>
        <dbReference type="ARBA" id="ARBA00022692"/>
    </source>
</evidence>
<dbReference type="EC" id="2.3.1.241" evidence="9"/>
<evidence type="ECO:0000256" key="5">
    <source>
        <dbReference type="ARBA" id="ARBA00022985"/>
    </source>
</evidence>
<dbReference type="InterPro" id="IPR004960">
    <property type="entry name" value="LipA_acyltrans"/>
</dbReference>
<evidence type="ECO:0000313" key="11">
    <source>
        <dbReference type="Proteomes" id="UP000252387"/>
    </source>
</evidence>
<dbReference type="EMBL" id="QFWQ01000007">
    <property type="protein sequence ID" value="RCS29211.1"/>
    <property type="molecule type" value="Genomic_DNA"/>
</dbReference>
<dbReference type="HAMAP" id="MF_01942">
    <property type="entry name" value="Lipid_A_LpxL_LpxP"/>
    <property type="match status" value="1"/>
</dbReference>
<keyword evidence="6 9" id="KW-1133">Transmembrane helix</keyword>
<comment type="subcellular location">
    <subcellularLocation>
        <location evidence="9">Cell inner membrane</location>
        <topology evidence="9">Single-pass membrane protein</topology>
    </subcellularLocation>
</comment>
<dbReference type="GO" id="GO:0008913">
    <property type="term" value="F:Kdo2-lipid IVA acyltransferase activity"/>
    <property type="evidence" value="ECO:0007669"/>
    <property type="project" value="UniProtKB-EC"/>
</dbReference>
<evidence type="ECO:0000256" key="6">
    <source>
        <dbReference type="ARBA" id="ARBA00022989"/>
    </source>
</evidence>
<gene>
    <name evidence="9 10" type="primary">lpxL</name>
    <name evidence="10" type="ORF">DEO45_11955</name>
</gene>
<comment type="caution">
    <text evidence="10">The sequence shown here is derived from an EMBL/GenBank/DDBJ whole genome shotgun (WGS) entry which is preliminary data.</text>
</comment>
<keyword evidence="4 9" id="KW-0812">Transmembrane</keyword>
<accession>A0A368KB96</accession>
<comment type="similarity">
    <text evidence="9">Belongs to the LpxL/LpxM/LpxP family.</text>
</comment>
<comment type="pathway">
    <text evidence="9">Bacterial outer membrane biogenesis; lipopolysaccharide biosynthesis.</text>
</comment>
<comment type="function">
    <text evidence="9">Catalyzes the transfer of an acyl chain from an acyl-[acyl-carrier-protein] (ACP) to a Kdo(2)-lipid IV(A) to form a Kdo(2)-(acyl)-lipid IV(A).</text>
</comment>
<dbReference type="UniPathway" id="UPA00360">
    <property type="reaction ID" value="UER00485"/>
</dbReference>
<dbReference type="NCBIfam" id="TIGR02207">
    <property type="entry name" value="lipid_A_htrB"/>
    <property type="match status" value="1"/>
</dbReference>
<dbReference type="PANTHER" id="PTHR30606">
    <property type="entry name" value="LIPID A BIOSYNTHESIS LAUROYL ACYLTRANSFERASE"/>
    <property type="match status" value="1"/>
</dbReference>
<proteinExistence type="inferred from homology"/>
<evidence type="ECO:0000256" key="9">
    <source>
        <dbReference type="HAMAP-Rule" id="MF_01942"/>
    </source>
</evidence>
<feature type="short sequence motif" description="HXXXXD motif" evidence="9">
    <location>
        <begin position="138"/>
        <end position="143"/>
    </location>
</feature>
<dbReference type="Pfam" id="PF03279">
    <property type="entry name" value="Lip_A_acyltrans"/>
    <property type="match status" value="1"/>
</dbReference>
<dbReference type="GO" id="GO:0036104">
    <property type="term" value="P:Kdo2-lipid A biosynthetic process"/>
    <property type="evidence" value="ECO:0007669"/>
    <property type="project" value="UniProtKB-UniRule"/>
</dbReference>
<evidence type="ECO:0000256" key="7">
    <source>
        <dbReference type="ARBA" id="ARBA00023136"/>
    </source>
</evidence>
<keyword evidence="3 9" id="KW-0808">Transferase</keyword>
<evidence type="ECO:0000256" key="2">
    <source>
        <dbReference type="ARBA" id="ARBA00022519"/>
    </source>
</evidence>
<dbReference type="AlphaFoldDB" id="A0A368KB96"/>
<keyword evidence="8 9" id="KW-0012">Acyltransferase</keyword>
<dbReference type="PIRSF" id="PIRSF026649">
    <property type="entry name" value="MsbB"/>
    <property type="match status" value="1"/>
</dbReference>
<keyword evidence="2 9" id="KW-0997">Cell inner membrane</keyword>
<evidence type="ECO:0000256" key="1">
    <source>
        <dbReference type="ARBA" id="ARBA00022475"/>
    </source>
</evidence>
<evidence type="ECO:0000313" key="10">
    <source>
        <dbReference type="EMBL" id="RCS29211.1"/>
    </source>
</evidence>
<sequence>MRTMPGMPRPTFTRSLLAPRHWPAWLGVAAIWLIARLPQRALMGLGRRLGALVPRIPSERRHIAAANIALCFPELDAAAQKALVETNLRDIGLMLVEFALGWMGSDRRMAAIPTRIEGLEHLEAARAQGKGVLLVGGHFSHLELCARLVSQRIRIAGMYRRMDSAVFEWAVLRARLDYADAMFEKDDIRGTVKYLRGGGTLWYAPDQDMRSKDSVFVPFFGVPAATITATHHLARMSGALVVPFFHRRLPGGDGYALRLGAPLEGFPGTDVLDDTARINVCIEQMVREAPEQYLWVHKRFKTRPAGAPAVY</sequence>
<evidence type="ECO:0000256" key="3">
    <source>
        <dbReference type="ARBA" id="ARBA00022679"/>
    </source>
</evidence>
<organism evidence="10 11">
    <name type="scientific">Rhodanobacter denitrificans</name>
    <dbReference type="NCBI Taxonomy" id="666685"/>
    <lineage>
        <taxon>Bacteria</taxon>
        <taxon>Pseudomonadati</taxon>
        <taxon>Pseudomonadota</taxon>
        <taxon>Gammaproteobacteria</taxon>
        <taxon>Lysobacterales</taxon>
        <taxon>Rhodanobacteraceae</taxon>
        <taxon>Rhodanobacter</taxon>
    </lineage>
</organism>
<name>A0A368KB96_9GAMM</name>
<dbReference type="OrthoDB" id="9803456at2"/>
<dbReference type="CDD" id="cd07984">
    <property type="entry name" value="LPLAT_LABLAT-like"/>
    <property type="match status" value="1"/>
</dbReference>
<dbReference type="GO" id="GO:0009245">
    <property type="term" value="P:lipid A biosynthetic process"/>
    <property type="evidence" value="ECO:0007669"/>
    <property type="project" value="InterPro"/>
</dbReference>
<reference evidence="10 11" key="1">
    <citation type="submission" date="2018-05" db="EMBL/GenBank/DDBJ databases">
        <title>Draft genome sequence of Rhodanobacter denitrificans Yn1 isolated from gold copper mine.</title>
        <authorList>
            <person name="Yang N."/>
            <person name="Mazhar H.S."/>
            <person name="Rensing C."/>
        </authorList>
    </citation>
    <scope>NUCLEOTIDE SEQUENCE [LARGE SCALE GENOMIC DNA]</scope>
    <source>
        <strain evidence="10 11">Yn1</strain>
    </source>
</reference>
<comment type="catalytic activity">
    <reaction evidence="9">
        <text>an alpha-Kdo-(2-&gt;4)-alpha-Kdo-(2-&gt;6)-lipid IVA + a fatty acyl-[ACP] = an alpha-Kdo-(2-&gt;4)-alpha-Kdo-(2-&gt;6)-(acyl)-lipid IVA + holo-[ACP]</text>
        <dbReference type="Rhea" id="RHEA:69396"/>
        <dbReference type="Rhea" id="RHEA-COMP:9685"/>
        <dbReference type="Rhea" id="RHEA-COMP:14125"/>
        <dbReference type="ChEBI" id="CHEBI:64479"/>
        <dbReference type="ChEBI" id="CHEBI:138651"/>
        <dbReference type="ChEBI" id="CHEBI:176429"/>
        <dbReference type="ChEBI" id="CHEBI:176430"/>
        <dbReference type="EC" id="2.3.1.241"/>
    </reaction>
</comment>
<dbReference type="GO" id="GO:0009103">
    <property type="term" value="P:lipopolysaccharide biosynthetic process"/>
    <property type="evidence" value="ECO:0007669"/>
    <property type="project" value="UniProtKB-UniRule"/>
</dbReference>
<keyword evidence="7 9" id="KW-0472">Membrane</keyword>
<comment type="pathway">
    <text evidence="9">Glycolipid biosynthesis; KDO(2)-lipid A biosynthesis; KDO(2)-lipid A from CMP-3-deoxy-D-manno-octulosonate and lipid IV(A): step 3/4.</text>
</comment>